<dbReference type="Gene3D" id="3.30.428.10">
    <property type="entry name" value="HIT-like"/>
    <property type="match status" value="1"/>
</dbReference>
<dbReference type="PROSITE" id="PS00892">
    <property type="entry name" value="HIT_1"/>
    <property type="match status" value="1"/>
</dbReference>
<feature type="domain" description="PLAT" evidence="4">
    <location>
        <begin position="81"/>
        <end position="115"/>
    </location>
</feature>
<evidence type="ECO:0000256" key="1">
    <source>
        <dbReference type="PIRSR" id="PIRSR601310-1"/>
    </source>
</evidence>
<dbReference type="InterPro" id="IPR011146">
    <property type="entry name" value="HIT-like"/>
</dbReference>
<dbReference type="Proteomes" id="UP000559117">
    <property type="component" value="Unassembled WGS sequence"/>
</dbReference>
<evidence type="ECO:0000259" key="4">
    <source>
        <dbReference type="PROSITE" id="PS50095"/>
    </source>
</evidence>
<evidence type="ECO:0000313" key="6">
    <source>
        <dbReference type="EMBL" id="MBB5335574.1"/>
    </source>
</evidence>
<evidence type="ECO:0000256" key="2">
    <source>
        <dbReference type="PIRSR" id="PIRSR601310-3"/>
    </source>
</evidence>
<dbReference type="EMBL" id="JACHFH010000006">
    <property type="protein sequence ID" value="MBB5335574.1"/>
    <property type="molecule type" value="Genomic_DNA"/>
</dbReference>
<dbReference type="InterPro" id="IPR001024">
    <property type="entry name" value="PLAT/LH2_dom"/>
</dbReference>
<dbReference type="AlphaFoldDB" id="A0A840URW5"/>
<evidence type="ECO:0000313" key="7">
    <source>
        <dbReference type="Proteomes" id="UP000559117"/>
    </source>
</evidence>
<dbReference type="PANTHER" id="PTHR23089">
    <property type="entry name" value="HISTIDINE TRIAD HIT PROTEIN"/>
    <property type="match status" value="1"/>
</dbReference>
<gene>
    <name evidence="6" type="ORF">HNR32_000701</name>
</gene>
<dbReference type="PROSITE" id="PS51084">
    <property type="entry name" value="HIT_2"/>
    <property type="match status" value="1"/>
</dbReference>
<feature type="short sequence motif" description="Histidine triad motif" evidence="2 3">
    <location>
        <begin position="99"/>
        <end position="103"/>
    </location>
</feature>
<keyword evidence="7" id="KW-1185">Reference proteome</keyword>
<evidence type="ECO:0000256" key="3">
    <source>
        <dbReference type="PROSITE-ProRule" id="PRU00464"/>
    </source>
</evidence>
<dbReference type="Pfam" id="PF01230">
    <property type="entry name" value="HIT"/>
    <property type="match status" value="1"/>
</dbReference>
<sequence>MPDCIFCKIVSKEIPSNMVYEDDVVVAFKDLEPQAPVHVLIVPKKHIRSLNDTTAADKDLLSHITIDVIPKLAQQCDIADSGYRIVINTGVEGGQTVDHLHFHLIGGRSMQWPPG</sequence>
<feature type="active site" description="Tele-AMP-histidine intermediate" evidence="1">
    <location>
        <position position="101"/>
    </location>
</feature>
<proteinExistence type="predicted"/>
<dbReference type="PROSITE" id="PS50095">
    <property type="entry name" value="PLAT"/>
    <property type="match status" value="1"/>
</dbReference>
<comment type="caution">
    <text evidence="6">The sequence shown here is derived from an EMBL/GenBank/DDBJ whole genome shotgun (WGS) entry which is preliminary data.</text>
</comment>
<name>A0A840URW5_9FIRM</name>
<dbReference type="InterPro" id="IPR036265">
    <property type="entry name" value="HIT-like_sf"/>
</dbReference>
<dbReference type="GO" id="GO:0003824">
    <property type="term" value="F:catalytic activity"/>
    <property type="evidence" value="ECO:0007669"/>
    <property type="project" value="InterPro"/>
</dbReference>
<protein>
    <submittedName>
        <fullName evidence="6">Histidine triad (HIT) family protein</fullName>
    </submittedName>
</protein>
<dbReference type="PRINTS" id="PR00332">
    <property type="entry name" value="HISTRIAD"/>
</dbReference>
<evidence type="ECO:0000259" key="5">
    <source>
        <dbReference type="PROSITE" id="PS51084"/>
    </source>
</evidence>
<dbReference type="SUPFAM" id="SSF54197">
    <property type="entry name" value="HIT-like"/>
    <property type="match status" value="1"/>
</dbReference>
<organism evidence="6 7">
    <name type="scientific">Pectinatus brassicae</name>
    <dbReference type="NCBI Taxonomy" id="862415"/>
    <lineage>
        <taxon>Bacteria</taxon>
        <taxon>Bacillati</taxon>
        <taxon>Bacillota</taxon>
        <taxon>Negativicutes</taxon>
        <taxon>Selenomonadales</taxon>
        <taxon>Selenomonadaceae</taxon>
        <taxon>Pectinatus</taxon>
    </lineage>
</organism>
<reference evidence="6 7" key="1">
    <citation type="submission" date="2020-08" db="EMBL/GenBank/DDBJ databases">
        <title>Genomic Encyclopedia of Type Strains, Phase IV (KMG-IV): sequencing the most valuable type-strain genomes for metagenomic binning, comparative biology and taxonomic classification.</title>
        <authorList>
            <person name="Goeker M."/>
        </authorList>
    </citation>
    <scope>NUCLEOTIDE SEQUENCE [LARGE SCALE GENOMIC DNA]</scope>
    <source>
        <strain evidence="6 7">DSM 24661</strain>
    </source>
</reference>
<feature type="domain" description="HIT" evidence="5">
    <location>
        <begin position="5"/>
        <end position="115"/>
    </location>
</feature>
<accession>A0A840URW5</accession>
<dbReference type="RefSeq" id="WP_183859677.1">
    <property type="nucleotide sequence ID" value="NZ_JACHFH010000006.1"/>
</dbReference>
<dbReference type="CDD" id="cd01276">
    <property type="entry name" value="PKCI_related"/>
    <property type="match status" value="1"/>
</dbReference>
<dbReference type="InterPro" id="IPR001310">
    <property type="entry name" value="Histidine_triad_HIT"/>
</dbReference>
<dbReference type="InterPro" id="IPR019808">
    <property type="entry name" value="Histidine_triad_CS"/>
</dbReference>